<keyword evidence="1" id="KW-0238">DNA-binding</keyword>
<dbReference type="CDD" id="cd01107">
    <property type="entry name" value="HTH_BmrR"/>
    <property type="match status" value="1"/>
</dbReference>
<organism evidence="3 4">
    <name type="scientific">Agromyces binzhouensis</name>
    <dbReference type="NCBI Taxonomy" id="1817495"/>
    <lineage>
        <taxon>Bacteria</taxon>
        <taxon>Bacillati</taxon>
        <taxon>Actinomycetota</taxon>
        <taxon>Actinomycetes</taxon>
        <taxon>Micrococcales</taxon>
        <taxon>Microbacteriaceae</taxon>
        <taxon>Agromyces</taxon>
    </lineage>
</organism>
<dbReference type="Gene3D" id="3.20.80.10">
    <property type="entry name" value="Regulatory factor, effector binding domain"/>
    <property type="match status" value="1"/>
</dbReference>
<dbReference type="OrthoDB" id="9802039at2"/>
<dbReference type="RefSeq" id="WP_129232969.1">
    <property type="nucleotide sequence ID" value="NZ_SDPL01000003.1"/>
</dbReference>
<dbReference type="SMART" id="SM00422">
    <property type="entry name" value="HTH_MERR"/>
    <property type="match status" value="1"/>
</dbReference>
<dbReference type="GO" id="GO:0003700">
    <property type="term" value="F:DNA-binding transcription factor activity"/>
    <property type="evidence" value="ECO:0007669"/>
    <property type="project" value="InterPro"/>
</dbReference>
<dbReference type="SUPFAM" id="SSF46955">
    <property type="entry name" value="Putative DNA-binding domain"/>
    <property type="match status" value="1"/>
</dbReference>
<dbReference type="InterPro" id="IPR029442">
    <property type="entry name" value="GyrI-like"/>
</dbReference>
<dbReference type="PROSITE" id="PS50937">
    <property type="entry name" value="HTH_MERR_2"/>
    <property type="match status" value="1"/>
</dbReference>
<dbReference type="InterPro" id="IPR009061">
    <property type="entry name" value="DNA-bd_dom_put_sf"/>
</dbReference>
<dbReference type="InterPro" id="IPR047057">
    <property type="entry name" value="MerR_fam"/>
</dbReference>
<dbReference type="InterPro" id="IPR000551">
    <property type="entry name" value="MerR-type_HTH_dom"/>
</dbReference>
<sequence length="282" mass="31238">MHLDHMTSHERSLMTIGDFSRAVRMTAKALRFYHRNGILTPALVDDRNGYRLYAADQIADARIVRTLRELHVPVQSIRDVLAAPDVAARTELLAQHLQRMERQLDDTRIAVQNLRDMLAPTPAPVEIVHRSVPETRAVAVSEVIDLPDLGGWFRRSTGMLRHIAEASDPASTGHYGGIWPNELFADGRGLATVFLTVGDDFDERAIDGVATSVELSAVELAVALHDGPDETIPEVYAALGDYVARHELATDAPVREVYLEGFPGIDAHTVTEIGWPIFRVLR</sequence>
<reference evidence="3 4" key="1">
    <citation type="submission" date="2019-01" db="EMBL/GenBank/DDBJ databases">
        <authorList>
            <person name="Li J."/>
        </authorList>
    </citation>
    <scope>NUCLEOTIDE SEQUENCE [LARGE SCALE GENOMIC DNA]</scope>
    <source>
        <strain evidence="3 4">CGMCC 4.7180</strain>
    </source>
</reference>
<comment type="caution">
    <text evidence="3">The sequence shown here is derived from an EMBL/GenBank/DDBJ whole genome shotgun (WGS) entry which is preliminary data.</text>
</comment>
<dbReference type="SUPFAM" id="SSF55136">
    <property type="entry name" value="Probable bacterial effector-binding domain"/>
    <property type="match status" value="1"/>
</dbReference>
<protein>
    <submittedName>
        <fullName evidence="3">MerR family transcriptional regulator</fullName>
    </submittedName>
</protein>
<dbReference type="Proteomes" id="UP000292881">
    <property type="component" value="Unassembled WGS sequence"/>
</dbReference>
<proteinExistence type="predicted"/>
<evidence type="ECO:0000313" key="4">
    <source>
        <dbReference type="Proteomes" id="UP000292881"/>
    </source>
</evidence>
<dbReference type="PANTHER" id="PTHR30204:SF97">
    <property type="entry name" value="MERR FAMILY REGULATORY PROTEIN"/>
    <property type="match status" value="1"/>
</dbReference>
<dbReference type="Gene3D" id="1.10.1660.10">
    <property type="match status" value="1"/>
</dbReference>
<keyword evidence="4" id="KW-1185">Reference proteome</keyword>
<evidence type="ECO:0000259" key="2">
    <source>
        <dbReference type="PROSITE" id="PS50937"/>
    </source>
</evidence>
<dbReference type="InterPro" id="IPR010499">
    <property type="entry name" value="AraC_E-bd"/>
</dbReference>
<dbReference type="Pfam" id="PF13411">
    <property type="entry name" value="MerR_1"/>
    <property type="match status" value="1"/>
</dbReference>
<gene>
    <name evidence="3" type="ORF">ESO86_00640</name>
</gene>
<evidence type="ECO:0000313" key="3">
    <source>
        <dbReference type="EMBL" id="RXZ51808.1"/>
    </source>
</evidence>
<feature type="domain" description="HTH merR-type" evidence="2">
    <location>
        <begin position="13"/>
        <end position="83"/>
    </location>
</feature>
<dbReference type="PANTHER" id="PTHR30204">
    <property type="entry name" value="REDOX-CYCLING DRUG-SENSING TRANSCRIPTIONAL ACTIVATOR SOXR"/>
    <property type="match status" value="1"/>
</dbReference>
<dbReference type="SMART" id="SM00871">
    <property type="entry name" value="AraC_E_bind"/>
    <property type="match status" value="1"/>
</dbReference>
<name>A0A4Q2JZU2_9MICO</name>
<dbReference type="GO" id="GO:0003677">
    <property type="term" value="F:DNA binding"/>
    <property type="evidence" value="ECO:0007669"/>
    <property type="project" value="UniProtKB-KW"/>
</dbReference>
<dbReference type="InterPro" id="IPR011256">
    <property type="entry name" value="Reg_factor_effector_dom_sf"/>
</dbReference>
<dbReference type="Pfam" id="PF06445">
    <property type="entry name" value="GyrI-like"/>
    <property type="match status" value="1"/>
</dbReference>
<dbReference type="EMBL" id="SDPL01000003">
    <property type="protein sequence ID" value="RXZ51808.1"/>
    <property type="molecule type" value="Genomic_DNA"/>
</dbReference>
<dbReference type="AlphaFoldDB" id="A0A4Q2JZU2"/>
<accession>A0A4Q2JZU2</accession>
<evidence type="ECO:0000256" key="1">
    <source>
        <dbReference type="ARBA" id="ARBA00023125"/>
    </source>
</evidence>